<evidence type="ECO:0000256" key="1">
    <source>
        <dbReference type="SAM" id="Phobius"/>
    </source>
</evidence>
<keyword evidence="1" id="KW-0472">Membrane</keyword>
<proteinExistence type="predicted"/>
<dbReference type="InParanoid" id="E4XL40"/>
<dbReference type="EMBL" id="FN653067">
    <property type="protein sequence ID" value="CBY10801.1"/>
    <property type="molecule type" value="Genomic_DNA"/>
</dbReference>
<dbReference type="Proteomes" id="UP000001307">
    <property type="component" value="Unassembled WGS sequence"/>
</dbReference>
<organism evidence="2">
    <name type="scientific">Oikopleura dioica</name>
    <name type="common">Tunicate</name>
    <dbReference type="NCBI Taxonomy" id="34765"/>
    <lineage>
        <taxon>Eukaryota</taxon>
        <taxon>Metazoa</taxon>
        <taxon>Chordata</taxon>
        <taxon>Tunicata</taxon>
        <taxon>Appendicularia</taxon>
        <taxon>Copelata</taxon>
        <taxon>Oikopleuridae</taxon>
        <taxon>Oikopleura</taxon>
    </lineage>
</organism>
<keyword evidence="1" id="KW-0812">Transmembrane</keyword>
<keyword evidence="1" id="KW-1133">Transmembrane helix</keyword>
<name>E4XL40_OIKDI</name>
<gene>
    <name evidence="2" type="ORF">GSOID_T00014412001</name>
</gene>
<protein>
    <submittedName>
        <fullName evidence="2">Uncharacterized protein</fullName>
    </submittedName>
</protein>
<dbReference type="AlphaFoldDB" id="E4XL40"/>
<evidence type="ECO:0000313" key="2">
    <source>
        <dbReference type="EMBL" id="CBY10801.1"/>
    </source>
</evidence>
<evidence type="ECO:0000313" key="3">
    <source>
        <dbReference type="Proteomes" id="UP000001307"/>
    </source>
</evidence>
<reference evidence="2" key="1">
    <citation type="journal article" date="2010" name="Science">
        <title>Plasticity of animal genome architecture unmasked by rapid evolution of a pelagic tunicate.</title>
        <authorList>
            <person name="Denoeud F."/>
            <person name="Henriet S."/>
            <person name="Mungpakdee S."/>
            <person name="Aury J.M."/>
            <person name="Da Silva C."/>
            <person name="Brinkmann H."/>
            <person name="Mikhaleva J."/>
            <person name="Olsen L.C."/>
            <person name="Jubin C."/>
            <person name="Canestro C."/>
            <person name="Bouquet J.M."/>
            <person name="Danks G."/>
            <person name="Poulain J."/>
            <person name="Campsteijn C."/>
            <person name="Adamski M."/>
            <person name="Cross I."/>
            <person name="Yadetie F."/>
            <person name="Muffato M."/>
            <person name="Louis A."/>
            <person name="Butcher S."/>
            <person name="Tsagkogeorga G."/>
            <person name="Konrad A."/>
            <person name="Singh S."/>
            <person name="Jensen M.F."/>
            <person name="Cong E.H."/>
            <person name="Eikeseth-Otteraa H."/>
            <person name="Noel B."/>
            <person name="Anthouard V."/>
            <person name="Porcel B.M."/>
            <person name="Kachouri-Lafond R."/>
            <person name="Nishino A."/>
            <person name="Ugolini M."/>
            <person name="Chourrout P."/>
            <person name="Nishida H."/>
            <person name="Aasland R."/>
            <person name="Huzurbazar S."/>
            <person name="Westhof E."/>
            <person name="Delsuc F."/>
            <person name="Lehrach H."/>
            <person name="Reinhardt R."/>
            <person name="Weissenbach J."/>
            <person name="Roy S.W."/>
            <person name="Artiguenave F."/>
            <person name="Postlethwait J.H."/>
            <person name="Manak J.R."/>
            <person name="Thompson E.M."/>
            <person name="Jaillon O."/>
            <person name="Du Pasquier L."/>
            <person name="Boudinot P."/>
            <person name="Liberles D.A."/>
            <person name="Volff J.N."/>
            <person name="Philippe H."/>
            <person name="Lenhard B."/>
            <person name="Roest Crollius H."/>
            <person name="Wincker P."/>
            <person name="Chourrout D."/>
        </authorList>
    </citation>
    <scope>NUCLEOTIDE SEQUENCE [LARGE SCALE GENOMIC DNA]</scope>
</reference>
<accession>E4XL40</accession>
<feature type="transmembrane region" description="Helical" evidence="1">
    <location>
        <begin position="190"/>
        <end position="213"/>
    </location>
</feature>
<sequence length="214" mass="24707">MRRLLTLIAIYDFQNVQSSDYAQLLCAMGKSHEFCKWETEKWESSDNRKNFCEPFFPEFLYRNKFTNITSPTLQYIQVECGSDLKWRINGKRILQKTGFGNQKWMLNSFGEETFFDEIKKCEDALISQSADEPAVSRARRSLSQNSTEDELPTASCLDNEMFNHEPCREDPVSGAVRCDCSNFNLCAEDYIILVGNSISMVPLFFSIVILFSFP</sequence>
<keyword evidence="3" id="KW-1185">Reference proteome</keyword>